<dbReference type="GO" id="GO:0009062">
    <property type="term" value="P:fatty acid catabolic process"/>
    <property type="evidence" value="ECO:0007669"/>
    <property type="project" value="TreeGrafter"/>
</dbReference>
<gene>
    <name evidence="4" type="ORF">RFI_27265</name>
</gene>
<dbReference type="InterPro" id="IPR006683">
    <property type="entry name" value="Thioestr_dom"/>
</dbReference>
<dbReference type="OrthoDB" id="331699at2759"/>
<keyword evidence="1 4" id="KW-0378">Hydrolase</keyword>
<dbReference type="InterPro" id="IPR033120">
    <property type="entry name" value="HOTDOG_ACOT"/>
</dbReference>
<dbReference type="GO" id="GO:0005829">
    <property type="term" value="C:cytosol"/>
    <property type="evidence" value="ECO:0007669"/>
    <property type="project" value="TreeGrafter"/>
</dbReference>
<dbReference type="InterPro" id="IPR029069">
    <property type="entry name" value="HotDog_dom_sf"/>
</dbReference>
<dbReference type="PROSITE" id="PS51770">
    <property type="entry name" value="HOTDOG_ACOT"/>
    <property type="match status" value="1"/>
</dbReference>
<accession>X6M8X5</accession>
<dbReference type="GO" id="GO:0052816">
    <property type="term" value="F:long-chain fatty acyl-CoA hydrolase activity"/>
    <property type="evidence" value="ECO:0007669"/>
    <property type="project" value="TreeGrafter"/>
</dbReference>
<comment type="caution">
    <text evidence="4">The sequence shown here is derived from an EMBL/GenBank/DDBJ whole genome shotgun (WGS) entry which is preliminary data.</text>
</comment>
<dbReference type="CDD" id="cd03442">
    <property type="entry name" value="BFIT_BACH"/>
    <property type="match status" value="1"/>
</dbReference>
<keyword evidence="5" id="KW-1185">Reference proteome</keyword>
<evidence type="ECO:0000313" key="5">
    <source>
        <dbReference type="Proteomes" id="UP000023152"/>
    </source>
</evidence>
<dbReference type="Gene3D" id="3.10.129.10">
    <property type="entry name" value="Hotdog Thioesterase"/>
    <property type="match status" value="1"/>
</dbReference>
<evidence type="ECO:0000256" key="2">
    <source>
        <dbReference type="SAM" id="MobiDB-lite"/>
    </source>
</evidence>
<dbReference type="Pfam" id="PF03061">
    <property type="entry name" value="4HBT"/>
    <property type="match status" value="1"/>
</dbReference>
<proteinExistence type="predicted"/>
<sequence>ITLQSDCFGNSILVDGGLVMKLMDNCAGILAARWCKGGIVTIGIDAINFHRPCRAGEILHAYARLIFTSSRSIETLILSFAERKEPVLKNSKGNTTASNNSNNGDNSTATTSTLELNQVKNPGIARRLELLCSAFYTFVAVDLETKKAKEVPQFIPVTEIEKVLFNEGKKRYEDRKLPSSDKKKVK</sequence>
<reference evidence="4 5" key="1">
    <citation type="journal article" date="2013" name="Curr. Biol.">
        <title>The Genome of the Foraminiferan Reticulomyxa filosa.</title>
        <authorList>
            <person name="Glockner G."/>
            <person name="Hulsmann N."/>
            <person name="Schleicher M."/>
            <person name="Noegel A.A."/>
            <person name="Eichinger L."/>
            <person name="Gallinger C."/>
            <person name="Pawlowski J."/>
            <person name="Sierra R."/>
            <person name="Euteneuer U."/>
            <person name="Pillet L."/>
            <person name="Moustafa A."/>
            <person name="Platzer M."/>
            <person name="Groth M."/>
            <person name="Szafranski K."/>
            <person name="Schliwa M."/>
        </authorList>
    </citation>
    <scope>NUCLEOTIDE SEQUENCE [LARGE SCALE GENOMIC DNA]</scope>
</reference>
<evidence type="ECO:0000259" key="3">
    <source>
        <dbReference type="PROSITE" id="PS51770"/>
    </source>
</evidence>
<feature type="non-terminal residue" evidence="4">
    <location>
        <position position="1"/>
    </location>
</feature>
<dbReference type="AlphaFoldDB" id="X6M8X5"/>
<dbReference type="SUPFAM" id="SSF54637">
    <property type="entry name" value="Thioesterase/thiol ester dehydrase-isomerase"/>
    <property type="match status" value="1"/>
</dbReference>
<evidence type="ECO:0000256" key="1">
    <source>
        <dbReference type="ARBA" id="ARBA00022801"/>
    </source>
</evidence>
<dbReference type="PANTHER" id="PTHR11049:SF24">
    <property type="entry name" value="CYTOSOLIC ACYL COENZYME A THIOESTER HYDROLASE"/>
    <property type="match status" value="1"/>
</dbReference>
<name>X6M8X5_RETFI</name>
<dbReference type="InterPro" id="IPR040170">
    <property type="entry name" value="Cytosol_ACT"/>
</dbReference>
<dbReference type="Proteomes" id="UP000023152">
    <property type="component" value="Unassembled WGS sequence"/>
</dbReference>
<evidence type="ECO:0000313" key="4">
    <source>
        <dbReference type="EMBL" id="ETO10111.1"/>
    </source>
</evidence>
<protein>
    <submittedName>
        <fullName evidence="4">Cytosolic acyl coenzyme A thioester hydrolase isoform 3</fullName>
    </submittedName>
</protein>
<feature type="region of interest" description="Disordered" evidence="2">
    <location>
        <begin position="89"/>
        <end position="111"/>
    </location>
</feature>
<organism evidence="4 5">
    <name type="scientific">Reticulomyxa filosa</name>
    <dbReference type="NCBI Taxonomy" id="46433"/>
    <lineage>
        <taxon>Eukaryota</taxon>
        <taxon>Sar</taxon>
        <taxon>Rhizaria</taxon>
        <taxon>Retaria</taxon>
        <taxon>Foraminifera</taxon>
        <taxon>Monothalamids</taxon>
        <taxon>Reticulomyxidae</taxon>
        <taxon>Reticulomyxa</taxon>
    </lineage>
</organism>
<feature type="domain" description="HotDog ACOT-type" evidence="3">
    <location>
        <begin position="1"/>
        <end position="144"/>
    </location>
</feature>
<dbReference type="EMBL" id="ASPP01023656">
    <property type="protein sequence ID" value="ETO10111.1"/>
    <property type="molecule type" value="Genomic_DNA"/>
</dbReference>
<dbReference type="GO" id="GO:0006637">
    <property type="term" value="P:acyl-CoA metabolic process"/>
    <property type="evidence" value="ECO:0007669"/>
    <property type="project" value="TreeGrafter"/>
</dbReference>
<dbReference type="PANTHER" id="PTHR11049">
    <property type="entry name" value="ACYL COENZYME A THIOESTER HYDROLASE"/>
    <property type="match status" value="1"/>
</dbReference>